<dbReference type="GO" id="GO:0003924">
    <property type="term" value="F:GTPase activity"/>
    <property type="evidence" value="ECO:0007669"/>
    <property type="project" value="InterPro"/>
</dbReference>
<dbReference type="Pfam" id="PF01018">
    <property type="entry name" value="GTP1_OBG"/>
    <property type="match status" value="1"/>
</dbReference>
<reference evidence="2 3" key="1">
    <citation type="journal article" date="2017" name="BMC Genomics">
        <title>Whole-genome assembly of Babesia ovata and comparative genomics between closely related pathogens.</title>
        <authorList>
            <person name="Yamagishi J."/>
            <person name="Asada M."/>
            <person name="Hakimi H."/>
            <person name="Tanaka T.Q."/>
            <person name="Sugimoto C."/>
            <person name="Kawazu S."/>
        </authorList>
    </citation>
    <scope>NUCLEOTIDE SEQUENCE [LARGE SCALE GENOMIC DNA]</scope>
    <source>
        <strain evidence="2 3">Miyake</strain>
    </source>
</reference>
<dbReference type="InterPro" id="IPR045086">
    <property type="entry name" value="OBG_GTPase"/>
</dbReference>
<dbReference type="AlphaFoldDB" id="A0A2H6K820"/>
<dbReference type="Gene3D" id="2.70.210.12">
    <property type="entry name" value="GTP1/OBG domain"/>
    <property type="match status" value="1"/>
</dbReference>
<dbReference type="InterPro" id="IPR006169">
    <property type="entry name" value="GTP1_OBG_dom"/>
</dbReference>
<dbReference type="Pfam" id="PF01926">
    <property type="entry name" value="MMR_HSR1"/>
    <property type="match status" value="1"/>
</dbReference>
<dbReference type="GO" id="GO:0042254">
    <property type="term" value="P:ribosome biogenesis"/>
    <property type="evidence" value="ECO:0007669"/>
    <property type="project" value="UniProtKB-UniRule"/>
</dbReference>
<proteinExistence type="predicted"/>
<dbReference type="PANTHER" id="PTHR11702:SF44">
    <property type="entry name" value="GTP-BINDING PROTEIN OBGC, CHLOROPLASTIC"/>
    <property type="match status" value="1"/>
</dbReference>
<dbReference type="PRINTS" id="PR00326">
    <property type="entry name" value="GTP1OBG"/>
</dbReference>
<dbReference type="GO" id="GO:0005525">
    <property type="term" value="F:GTP binding"/>
    <property type="evidence" value="ECO:0007669"/>
    <property type="project" value="InterPro"/>
</dbReference>
<evidence type="ECO:0000313" key="3">
    <source>
        <dbReference type="Proteomes" id="UP000236319"/>
    </source>
</evidence>
<evidence type="ECO:0000259" key="1">
    <source>
        <dbReference type="PROSITE" id="PS51883"/>
    </source>
</evidence>
<dbReference type="InterPro" id="IPR027417">
    <property type="entry name" value="P-loop_NTPase"/>
</dbReference>
<dbReference type="GO" id="GO:0005739">
    <property type="term" value="C:mitochondrion"/>
    <property type="evidence" value="ECO:0007669"/>
    <property type="project" value="TreeGrafter"/>
</dbReference>
<accession>A0A2H6K820</accession>
<dbReference type="RefSeq" id="XP_028865373.1">
    <property type="nucleotide sequence ID" value="XM_029009540.1"/>
</dbReference>
<keyword evidence="3" id="KW-1185">Reference proteome</keyword>
<dbReference type="InterPro" id="IPR036726">
    <property type="entry name" value="GTP1_OBG_dom_sf"/>
</dbReference>
<dbReference type="SUPFAM" id="SSF82051">
    <property type="entry name" value="Obg GTP-binding protein N-terminal domain"/>
    <property type="match status" value="1"/>
</dbReference>
<dbReference type="VEuPathDB" id="PiroplasmaDB:BOVATA_006230"/>
<dbReference type="SUPFAM" id="SSF52540">
    <property type="entry name" value="P-loop containing nucleoside triphosphate hydrolases"/>
    <property type="match status" value="1"/>
</dbReference>
<name>A0A2H6K820_9APIC</name>
<organism evidence="2 3">
    <name type="scientific">Babesia ovata</name>
    <dbReference type="NCBI Taxonomy" id="189622"/>
    <lineage>
        <taxon>Eukaryota</taxon>
        <taxon>Sar</taxon>
        <taxon>Alveolata</taxon>
        <taxon>Apicomplexa</taxon>
        <taxon>Aconoidasida</taxon>
        <taxon>Piroplasmida</taxon>
        <taxon>Babesiidae</taxon>
        <taxon>Babesia</taxon>
    </lineage>
</organism>
<gene>
    <name evidence="2" type="ORF">BOVATA_006230</name>
</gene>
<comment type="caution">
    <text evidence="2">The sequence shown here is derived from an EMBL/GenBank/DDBJ whole genome shotgun (WGS) entry which is preliminary data.</text>
</comment>
<dbReference type="InterPro" id="IPR006073">
    <property type="entry name" value="GTP-bd"/>
</dbReference>
<dbReference type="OrthoDB" id="347018at2759"/>
<evidence type="ECO:0000313" key="2">
    <source>
        <dbReference type="EMBL" id="GBE59130.1"/>
    </source>
</evidence>
<dbReference type="PROSITE" id="PS51883">
    <property type="entry name" value="OBG"/>
    <property type="match status" value="1"/>
</dbReference>
<feature type="domain" description="Obg" evidence="1">
    <location>
        <begin position="42"/>
        <end position="193"/>
    </location>
</feature>
<protein>
    <submittedName>
        <fullName evidence="2">GTP-binding protein</fullName>
    </submittedName>
</protein>
<dbReference type="GeneID" id="39872900"/>
<dbReference type="Proteomes" id="UP000236319">
    <property type="component" value="Unassembled WGS sequence"/>
</dbReference>
<sequence>MALMLTPRRAAGVARTFNKDVVKAFGELMAPKHEETFPRYQTPFVDYLRVKCKGGHGGSPLPNVNRSRRLAGPGYGGHGGDVILKPTHLVESLLHIEETIKANNGGDAEGTSRGKHAKHTTVNVPLGVIVRKRIKTMTGYRSVFWHQFQEERSSIVVARGGKGGLGPSTFKKHDNRLPEVGETIHIELELRLINDVAFIGRPNAGKTSLVSALTSYMTRIGPEEGSTTRPHVAVLRFVDGLDLRLMDLPPFSAENEDIYARILRHIYRTKVVAYVINAADDDDPVDTLQQLRAIVKASRMYQEDKTELVIMTKCDMFHKETLYNLDKVYYKLRNETPHVRVVGTSAPHRLGLQRLVNTLRELVYPKQVLYTPRETVESHEIKFIKQPDDVPNHEAVV</sequence>
<dbReference type="PANTHER" id="PTHR11702">
    <property type="entry name" value="DEVELOPMENTALLY REGULATED GTP-BINDING PROTEIN-RELATED"/>
    <property type="match status" value="1"/>
</dbReference>
<dbReference type="EMBL" id="BDSA01000001">
    <property type="protein sequence ID" value="GBE59130.1"/>
    <property type="molecule type" value="Genomic_DNA"/>
</dbReference>
<dbReference type="Gene3D" id="3.40.50.300">
    <property type="entry name" value="P-loop containing nucleotide triphosphate hydrolases"/>
    <property type="match status" value="1"/>
</dbReference>